<dbReference type="Pfam" id="PF01408">
    <property type="entry name" value="GFO_IDH_MocA"/>
    <property type="match status" value="1"/>
</dbReference>
<dbReference type="InterPro" id="IPR000683">
    <property type="entry name" value="Gfo/Idh/MocA-like_OxRdtase_N"/>
</dbReference>
<dbReference type="RefSeq" id="WP_036839090.1">
    <property type="nucleotide sequence ID" value="NZ_CAWLUD010000036.1"/>
</dbReference>
<keyword evidence="2" id="KW-0378">Hydrolase</keyword>
<gene>
    <name evidence="4" type="ORF">MEG1DRAFT_02237</name>
</gene>
<dbReference type="Gene3D" id="3.30.360.10">
    <property type="entry name" value="Dihydrodipicolinate Reductase, domain 2"/>
    <property type="match status" value="1"/>
</dbReference>
<evidence type="ECO:0000313" key="5">
    <source>
        <dbReference type="Proteomes" id="UP000028002"/>
    </source>
</evidence>
<dbReference type="AlphaFoldDB" id="A0A081RWP8"/>
<dbReference type="PATRIC" id="fig|1393735.3.peg.2291"/>
<dbReference type="PROSITE" id="PS00893">
    <property type="entry name" value="NUDIX_BOX"/>
    <property type="match status" value="1"/>
</dbReference>
<evidence type="ECO:0000256" key="1">
    <source>
        <dbReference type="ARBA" id="ARBA00001946"/>
    </source>
</evidence>
<name>A0A081RWP8_PHOTE</name>
<organism evidence="4 5">
    <name type="scientific">Photorhabdus temperata subsp. temperata Meg1</name>
    <dbReference type="NCBI Taxonomy" id="1393735"/>
    <lineage>
        <taxon>Bacteria</taxon>
        <taxon>Pseudomonadati</taxon>
        <taxon>Pseudomonadota</taxon>
        <taxon>Gammaproteobacteria</taxon>
        <taxon>Enterobacterales</taxon>
        <taxon>Morganellaceae</taxon>
        <taxon>Photorhabdus</taxon>
    </lineage>
</organism>
<protein>
    <submittedName>
        <fullName evidence="4">Putative dehydrogenase</fullName>
    </submittedName>
</protein>
<dbReference type="InterPro" id="IPR036291">
    <property type="entry name" value="NAD(P)-bd_dom_sf"/>
</dbReference>
<dbReference type="CDD" id="cd02883">
    <property type="entry name" value="NUDIX_Hydrolase"/>
    <property type="match status" value="1"/>
</dbReference>
<dbReference type="Proteomes" id="UP000028002">
    <property type="component" value="Unassembled WGS sequence"/>
</dbReference>
<dbReference type="SUPFAM" id="SSF51735">
    <property type="entry name" value="NAD(P)-binding Rossmann-fold domains"/>
    <property type="match status" value="1"/>
</dbReference>
<dbReference type="Gene3D" id="3.40.50.720">
    <property type="entry name" value="NAD(P)-binding Rossmann-like Domain"/>
    <property type="match status" value="1"/>
</dbReference>
<dbReference type="EMBL" id="JGVH01000036">
    <property type="protein sequence ID" value="KER03101.1"/>
    <property type="molecule type" value="Genomic_DNA"/>
</dbReference>
<evidence type="ECO:0000259" key="3">
    <source>
        <dbReference type="PROSITE" id="PS51462"/>
    </source>
</evidence>
<dbReference type="PANTHER" id="PTHR43249:SF1">
    <property type="entry name" value="D-GLUCOSIDE 3-DEHYDROGENASE"/>
    <property type="match status" value="1"/>
</dbReference>
<dbReference type="Pfam" id="PF22725">
    <property type="entry name" value="GFO_IDH_MocA_C3"/>
    <property type="match status" value="1"/>
</dbReference>
<sequence length="492" mass="56208">MINQLKMTVAALIRRPEDGAIYLQQRRWDCKVLPGAWDVVGGKVEEGESELQALEREIFEETGWQLTRIITELGMDEYDLQGDRWIEKSFLVEVNMNEAEQHIELDKYTHARWFLTQEEIQLFLQVNHFLGYGEHICNIATRALSESHALSENIREISVSNRNLHPLQLAVIGAGGKQAAEFLAHYSRGKVIAAVDIDIDARRRTERMGLQTFASISEMLEKSKINVEVAYLAVPHESHTELAIQLLSKGISILKEKPFAVTSREARELFKIASEQSTPVFTTAHRPFRLIGRQLKSSLHLLGQVYAYTYEYSLSIPDLTSGWRSKWTSARGGVMLDMAYHQLDFIVWLLGEQKIESAQIAYCYGETEAEQLEDTSTILTSSISGNGAGRIITNRHAHQKIELLTLYGSQGIAVMSDSILHIFDRQGNLRWEVREPQGGQWTIKTMYQEYISNRNNPLYWLPHMERHVHIVDCLTEAYAITFSTNTKEQTHV</sequence>
<dbReference type="GO" id="GO:0016787">
    <property type="term" value="F:hydrolase activity"/>
    <property type="evidence" value="ECO:0007669"/>
    <property type="project" value="UniProtKB-KW"/>
</dbReference>
<evidence type="ECO:0000313" key="4">
    <source>
        <dbReference type="EMBL" id="KER03101.1"/>
    </source>
</evidence>
<accession>A0A081RWP8</accession>
<feature type="domain" description="Nudix hydrolase" evidence="3">
    <location>
        <begin position="4"/>
        <end position="143"/>
    </location>
</feature>
<dbReference type="InterPro" id="IPR015797">
    <property type="entry name" value="NUDIX_hydrolase-like_dom_sf"/>
</dbReference>
<dbReference type="InterPro" id="IPR052515">
    <property type="entry name" value="Gfo/Idh/MocA_Oxidoreductase"/>
</dbReference>
<dbReference type="InterPro" id="IPR055170">
    <property type="entry name" value="GFO_IDH_MocA-like_dom"/>
</dbReference>
<dbReference type="PANTHER" id="PTHR43249">
    <property type="entry name" value="UDP-N-ACETYL-2-AMINO-2-DEOXY-D-GLUCURONATE OXIDASE"/>
    <property type="match status" value="1"/>
</dbReference>
<comment type="caution">
    <text evidence="4">The sequence shown here is derived from an EMBL/GenBank/DDBJ whole genome shotgun (WGS) entry which is preliminary data.</text>
</comment>
<evidence type="ECO:0000256" key="2">
    <source>
        <dbReference type="ARBA" id="ARBA00022801"/>
    </source>
</evidence>
<dbReference type="SUPFAM" id="SSF55347">
    <property type="entry name" value="Glyceraldehyde-3-phosphate dehydrogenase-like, C-terminal domain"/>
    <property type="match status" value="1"/>
</dbReference>
<dbReference type="Gene3D" id="3.90.79.10">
    <property type="entry name" value="Nucleoside Triphosphate Pyrophosphohydrolase"/>
    <property type="match status" value="1"/>
</dbReference>
<dbReference type="Pfam" id="PF00293">
    <property type="entry name" value="NUDIX"/>
    <property type="match status" value="1"/>
</dbReference>
<dbReference type="SUPFAM" id="SSF55811">
    <property type="entry name" value="Nudix"/>
    <property type="match status" value="1"/>
</dbReference>
<reference evidence="4 5" key="1">
    <citation type="submission" date="2014-03" db="EMBL/GenBank/DDBJ databases">
        <title>Draft Genome of Photorhabdus temperata Meg1.</title>
        <authorList>
            <person name="Hurst S.G.IV."/>
            <person name="Morris K."/>
            <person name="Thomas K."/>
            <person name="Tisa L.S."/>
        </authorList>
    </citation>
    <scope>NUCLEOTIDE SEQUENCE [LARGE SCALE GENOMIC DNA]</scope>
    <source>
        <strain evidence="4 5">Meg1</strain>
    </source>
</reference>
<dbReference type="InterPro" id="IPR020084">
    <property type="entry name" value="NUDIX_hydrolase_CS"/>
</dbReference>
<proteinExistence type="predicted"/>
<dbReference type="GO" id="GO:0000166">
    <property type="term" value="F:nucleotide binding"/>
    <property type="evidence" value="ECO:0007669"/>
    <property type="project" value="InterPro"/>
</dbReference>
<dbReference type="PROSITE" id="PS51462">
    <property type="entry name" value="NUDIX"/>
    <property type="match status" value="1"/>
</dbReference>
<dbReference type="InterPro" id="IPR000086">
    <property type="entry name" value="NUDIX_hydrolase_dom"/>
</dbReference>
<comment type="cofactor">
    <cofactor evidence="1">
        <name>Mg(2+)</name>
        <dbReference type="ChEBI" id="CHEBI:18420"/>
    </cofactor>
</comment>